<comment type="caution">
    <text evidence="3">The sequence shown here is derived from an EMBL/GenBank/DDBJ whole genome shotgun (WGS) entry which is preliminary data.</text>
</comment>
<evidence type="ECO:0000313" key="4">
    <source>
        <dbReference type="Proteomes" id="UP000179076"/>
    </source>
</evidence>
<feature type="signal peptide" evidence="2">
    <location>
        <begin position="1"/>
        <end position="21"/>
    </location>
</feature>
<keyword evidence="2" id="KW-0732">Signal</keyword>
<feature type="region of interest" description="Disordered" evidence="1">
    <location>
        <begin position="104"/>
        <end position="127"/>
    </location>
</feature>
<evidence type="ECO:0000256" key="2">
    <source>
        <dbReference type="SAM" id="SignalP"/>
    </source>
</evidence>
<dbReference type="Proteomes" id="UP000179076">
    <property type="component" value="Unassembled WGS sequence"/>
</dbReference>
<accession>A0A1F6V0L7</accession>
<dbReference type="EMBL" id="MFSP01000160">
    <property type="protein sequence ID" value="OGI63175.1"/>
    <property type="molecule type" value="Genomic_DNA"/>
</dbReference>
<reference evidence="3 4" key="1">
    <citation type="journal article" date="2016" name="Nat. Commun.">
        <title>Thousands of microbial genomes shed light on interconnected biogeochemical processes in an aquifer system.</title>
        <authorList>
            <person name="Anantharaman K."/>
            <person name="Brown C.T."/>
            <person name="Hug L.A."/>
            <person name="Sharon I."/>
            <person name="Castelle C.J."/>
            <person name="Probst A.J."/>
            <person name="Thomas B.C."/>
            <person name="Singh A."/>
            <person name="Wilkins M.J."/>
            <person name="Karaoz U."/>
            <person name="Brodie E.L."/>
            <person name="Williams K.H."/>
            <person name="Hubbard S.S."/>
            <person name="Banfield J.F."/>
        </authorList>
    </citation>
    <scope>NUCLEOTIDE SEQUENCE [LARGE SCALE GENOMIC DNA]</scope>
</reference>
<dbReference type="AlphaFoldDB" id="A0A1F6V0L7"/>
<feature type="chain" id="PRO_5009527099" evidence="2">
    <location>
        <begin position="22"/>
        <end position="127"/>
    </location>
</feature>
<feature type="compositionally biased region" description="Basic and acidic residues" evidence="1">
    <location>
        <begin position="117"/>
        <end position="127"/>
    </location>
</feature>
<proteinExistence type="predicted"/>
<evidence type="ECO:0000256" key="1">
    <source>
        <dbReference type="SAM" id="MobiDB-lite"/>
    </source>
</evidence>
<sequence>MHTAKLALGFFMALLAIGATAAEKAVDHAAMGHTGAVVDGPWSYKNRNNPQPYKQGRWEMVPVPQYGHMFLNTEKLDGELRCAAVRDNPGVMVDRATRKACGMPELPPSVANPPAGKRADHAAMGHK</sequence>
<organism evidence="3 4">
    <name type="scientific">Candidatus Muproteobacteria bacterium RBG_16_60_9</name>
    <dbReference type="NCBI Taxonomy" id="1817755"/>
    <lineage>
        <taxon>Bacteria</taxon>
        <taxon>Pseudomonadati</taxon>
        <taxon>Pseudomonadota</taxon>
        <taxon>Candidatus Muproteobacteria</taxon>
    </lineage>
</organism>
<protein>
    <submittedName>
        <fullName evidence="3">Uncharacterized protein</fullName>
    </submittedName>
</protein>
<name>A0A1F6V0L7_9PROT</name>
<gene>
    <name evidence="3" type="ORF">A2W18_06410</name>
</gene>
<evidence type="ECO:0000313" key="3">
    <source>
        <dbReference type="EMBL" id="OGI63175.1"/>
    </source>
</evidence>